<dbReference type="PANTHER" id="PTHR24223">
    <property type="entry name" value="ATP-BINDING CASSETTE SUB-FAMILY C"/>
    <property type="match status" value="1"/>
</dbReference>
<evidence type="ECO:0000259" key="11">
    <source>
        <dbReference type="PROSITE" id="PS50929"/>
    </source>
</evidence>
<evidence type="ECO:0000256" key="4">
    <source>
        <dbReference type="ARBA" id="ARBA00022741"/>
    </source>
</evidence>
<accession>A0A0F4YFJ7</accession>
<feature type="region of interest" description="Disordered" evidence="8">
    <location>
        <begin position="159"/>
        <end position="179"/>
    </location>
</feature>
<dbReference type="Gene3D" id="3.40.50.300">
    <property type="entry name" value="P-loop containing nucleotide triphosphate hydrolases"/>
    <property type="match status" value="2"/>
</dbReference>
<dbReference type="PANTHER" id="PTHR24223:SF464">
    <property type="entry name" value="ABC-TYPE TRANSPORTER CICA"/>
    <property type="match status" value="1"/>
</dbReference>
<dbReference type="SUPFAM" id="SSF52540">
    <property type="entry name" value="P-loop containing nucleoside triphosphate hydrolases"/>
    <property type="match status" value="2"/>
</dbReference>
<dbReference type="Pfam" id="PF00005">
    <property type="entry name" value="ABC_tran"/>
    <property type="match status" value="2"/>
</dbReference>
<keyword evidence="13" id="KW-1185">Reference proteome</keyword>
<evidence type="ECO:0000313" key="13">
    <source>
        <dbReference type="Proteomes" id="UP000053958"/>
    </source>
</evidence>
<dbReference type="Gene3D" id="1.20.1560.10">
    <property type="entry name" value="ABC transporter type 1, transmembrane domain"/>
    <property type="match status" value="2"/>
</dbReference>
<feature type="transmembrane region" description="Helical" evidence="9">
    <location>
        <begin position="328"/>
        <end position="350"/>
    </location>
</feature>
<dbReference type="GO" id="GO:0016020">
    <property type="term" value="C:membrane"/>
    <property type="evidence" value="ECO:0007669"/>
    <property type="project" value="UniProtKB-SubCell"/>
</dbReference>
<dbReference type="CDD" id="cd18597">
    <property type="entry name" value="ABC_6TM_YOR1_D1_like"/>
    <property type="match status" value="1"/>
</dbReference>
<feature type="compositionally biased region" description="Acidic residues" evidence="8">
    <location>
        <begin position="432"/>
        <end position="443"/>
    </location>
</feature>
<dbReference type="RefSeq" id="XP_013323308.1">
    <property type="nucleotide sequence ID" value="XM_013467854.1"/>
</dbReference>
<dbReference type="SUPFAM" id="SSF90123">
    <property type="entry name" value="ABC transporter transmembrane region"/>
    <property type="match status" value="2"/>
</dbReference>
<keyword evidence="6 9" id="KW-1133">Transmembrane helix</keyword>
<comment type="subcellular location">
    <subcellularLocation>
        <location evidence="1">Membrane</location>
        <topology evidence="1">Multi-pass membrane protein</topology>
    </subcellularLocation>
</comment>
<dbReference type="GO" id="GO:0032440">
    <property type="term" value="F:2-alkenal reductase [NAD(P)H] activity"/>
    <property type="evidence" value="ECO:0007669"/>
    <property type="project" value="UniProtKB-EC"/>
</dbReference>
<feature type="transmembrane region" description="Helical" evidence="9">
    <location>
        <begin position="776"/>
        <end position="800"/>
    </location>
</feature>
<keyword evidence="5" id="KW-0067">ATP-binding</keyword>
<feature type="transmembrane region" description="Helical" evidence="9">
    <location>
        <begin position="246"/>
        <end position="268"/>
    </location>
</feature>
<evidence type="ECO:0000256" key="8">
    <source>
        <dbReference type="SAM" id="MobiDB-lite"/>
    </source>
</evidence>
<evidence type="ECO:0000313" key="12">
    <source>
        <dbReference type="EMBL" id="KKA16696.1"/>
    </source>
</evidence>
<evidence type="ECO:0000256" key="9">
    <source>
        <dbReference type="SAM" id="Phobius"/>
    </source>
</evidence>
<dbReference type="Pfam" id="PF00664">
    <property type="entry name" value="ABC_membrane"/>
    <property type="match status" value="2"/>
</dbReference>
<dbReference type="PROSITE" id="PS50929">
    <property type="entry name" value="ABC_TM1F"/>
    <property type="match status" value="2"/>
</dbReference>
<dbReference type="GO" id="GO:0016887">
    <property type="term" value="F:ATP hydrolysis activity"/>
    <property type="evidence" value="ECO:0007669"/>
    <property type="project" value="InterPro"/>
</dbReference>
<dbReference type="InterPro" id="IPR036640">
    <property type="entry name" value="ABC1_TM_sf"/>
</dbReference>
<evidence type="ECO:0000256" key="5">
    <source>
        <dbReference type="ARBA" id="ARBA00022840"/>
    </source>
</evidence>
<dbReference type="PROSITE" id="PS50893">
    <property type="entry name" value="ABC_TRANSPORTER_2"/>
    <property type="match status" value="2"/>
</dbReference>
<feature type="domain" description="ABC transporter" evidence="10">
    <location>
        <begin position="483"/>
        <end position="703"/>
    </location>
</feature>
<dbReference type="InterPro" id="IPR027417">
    <property type="entry name" value="P-loop_NTPase"/>
</dbReference>
<dbReference type="GO" id="GO:0140359">
    <property type="term" value="F:ABC-type transporter activity"/>
    <property type="evidence" value="ECO:0007669"/>
    <property type="project" value="InterPro"/>
</dbReference>
<dbReference type="CDD" id="cd18606">
    <property type="entry name" value="ABC_6TM_YOR1_D2_like"/>
    <property type="match status" value="1"/>
</dbReference>
<dbReference type="InterPro" id="IPR011527">
    <property type="entry name" value="ABC1_TM_dom"/>
</dbReference>
<evidence type="ECO:0000256" key="7">
    <source>
        <dbReference type="ARBA" id="ARBA00023136"/>
    </source>
</evidence>
<dbReference type="CDD" id="cd03244">
    <property type="entry name" value="ABCC_MRP_domain2"/>
    <property type="match status" value="1"/>
</dbReference>
<evidence type="ECO:0000256" key="3">
    <source>
        <dbReference type="ARBA" id="ARBA00022692"/>
    </source>
</evidence>
<keyword evidence="12" id="KW-0560">Oxidoreductase</keyword>
<dbReference type="PROSITE" id="PS00211">
    <property type="entry name" value="ABC_TRANSPORTER_1"/>
    <property type="match status" value="1"/>
</dbReference>
<feature type="transmembrane region" description="Helical" evidence="9">
    <location>
        <begin position="850"/>
        <end position="869"/>
    </location>
</feature>
<keyword evidence="4" id="KW-0547">Nucleotide-binding</keyword>
<sequence length="1238" mass="137531">MEAKEEGPVLLARSSWLSRLNPLKRRRKPPVPSERAVSPEFRAGFFSLLTFEWMSPLMSVGYQRPPEMNDIWRVNPNRTAPLIAARLQEAFDRRVEHKTGAKGPAIGVGIGWALGITGMQILGSIGNNHFMYRGMLVGGQVRSALISLIFNKAMTISGRAKAGGRPPQEPPADIKPGSDEEKKWYADQMDKQYGGKGWSNGRIISLMSTDTNRIDKAAGWFHIVWTSSVALVVTIALLLVNLTYSALPGIGLFLLSVPIMGMAVRAMFAKRATINLLTDKRVSLTQEVLHAIRFVKYYAWEMDFLDRIAKIRHQEILTIQILLAIRNAVNAVGMSVPVFASMLAFITFSLSRHPLDPAPIFSSLTLFNQLRMPLMLFPMVIGLVTDALAAVNRIEEFLLAEDQKNDIEQVGDAANAVELYKAEFTWERVAAESDDDSAPEDSDEQPKKKKNANKEAKEAKKKKKTEKSGGKTLKKEEEKTNPNPDAEVSRIELGPFKITNFSLQIGRNEFIAVVGGVGSGKSSLLAALAGDMRKTSGTAIVGGSKAYCPQNAWIQNATVQENITFGKELDETRFNQVIEACSLRQDLDILAHGRFTEIGERGINLSGGQKQRVSPARAIYSDADIILMDDPLSAVDAHVGRHIMEHALCGLLKDKCRILATHQLHVLYHCDRIIIMDDGRIAACDTFDNLMARNERFRAMMATVDRDQQDGNAEASAADHSAVQKTSNMMENSKDSLMQEEEKGLDSVPWSIYYHYFKAAGSILTFVMDIDGSQIGIYAALGVAQAVILFLYSISLSLAGTEASKKLLHRAIHRVLRAPIFDTTPLGRIMNRFSKDIDTMDNNLTDTMRVADMTIAMIISVFILIIAYYYYFAAALGPLLLIYLSVAAYYHGTARGLKRHEAVLRSVVFARFNEAIFGISTIRNYGLQDQFLRRINNAVDDMDSAYFLTFADQRWLSVRLDAIGTIMVFVTEILVVTSRFNGSPSISGLVLSYLLTVVQMLQFTEAPVHTIAVAEDWPQKGEIVFHDVHMRYRPQLPLALEGFNLHVKPGERIGIVGRTGAGKSSITMALFRMVELQKAELKSMDPTIFAGTVRSNLDPFNSHADLELWSALRQSQLVDASNSSKEEENSQSHINLETTVEEEGRNFSLGQRQLLAFARALVRGSQIIVCDEATSSIDFETDRKIQKVISEGFRGRTLLCVAHRLKTIISYDRICVIDRGQVAEIDTPLALYEAGGRL</sequence>
<keyword evidence="3 9" id="KW-0812">Transmembrane</keyword>
<dbReference type="STRING" id="1408163.A0A0F4YFJ7"/>
<dbReference type="CDD" id="cd03250">
    <property type="entry name" value="ABCC_MRP_domain1"/>
    <property type="match status" value="1"/>
</dbReference>
<feature type="compositionally biased region" description="Basic and acidic residues" evidence="8">
    <location>
        <begin position="466"/>
        <end position="480"/>
    </location>
</feature>
<feature type="transmembrane region" description="Helical" evidence="9">
    <location>
        <begin position="103"/>
        <end position="125"/>
    </location>
</feature>
<dbReference type="InterPro" id="IPR050173">
    <property type="entry name" value="ABC_transporter_C-like"/>
</dbReference>
<dbReference type="FunFam" id="3.40.50.300:FF:000997">
    <property type="entry name" value="Multidrug resistance-associated protein 1"/>
    <property type="match status" value="1"/>
</dbReference>
<dbReference type="EMBL" id="LASV01000742">
    <property type="protein sequence ID" value="KKA16696.1"/>
    <property type="molecule type" value="Genomic_DNA"/>
</dbReference>
<keyword evidence="2" id="KW-0813">Transport</keyword>
<feature type="transmembrane region" description="Helical" evidence="9">
    <location>
        <begin position="217"/>
        <end position="240"/>
    </location>
</feature>
<feature type="domain" description="ABC transmembrane type-1" evidence="11">
    <location>
        <begin position="775"/>
        <end position="971"/>
    </location>
</feature>
<dbReference type="OrthoDB" id="6500128at2759"/>
<evidence type="ECO:0000256" key="6">
    <source>
        <dbReference type="ARBA" id="ARBA00022989"/>
    </source>
</evidence>
<dbReference type="InterPro" id="IPR003439">
    <property type="entry name" value="ABC_transporter-like_ATP-bd"/>
</dbReference>
<evidence type="ECO:0000259" key="10">
    <source>
        <dbReference type="PROSITE" id="PS50893"/>
    </source>
</evidence>
<dbReference type="GO" id="GO:0005524">
    <property type="term" value="F:ATP binding"/>
    <property type="evidence" value="ECO:0007669"/>
    <property type="project" value="UniProtKB-KW"/>
</dbReference>
<feature type="domain" description="ABC transporter" evidence="10">
    <location>
        <begin position="1023"/>
        <end position="1238"/>
    </location>
</feature>
<reference evidence="12 13" key="1">
    <citation type="submission" date="2015-04" db="EMBL/GenBank/DDBJ databases">
        <authorList>
            <person name="Heijne W.H."/>
            <person name="Fedorova N.D."/>
            <person name="Nierman W.C."/>
            <person name="Vollebregt A.W."/>
            <person name="Zhao Z."/>
            <person name="Wu L."/>
            <person name="Kumar M."/>
            <person name="Stam H."/>
            <person name="van den Berg M.A."/>
            <person name="Pel H.J."/>
        </authorList>
    </citation>
    <scope>NUCLEOTIDE SEQUENCE [LARGE SCALE GENOMIC DNA]</scope>
    <source>
        <strain evidence="12 13">CBS 393.64</strain>
    </source>
</reference>
<proteinExistence type="predicted"/>
<dbReference type="SMART" id="SM00382">
    <property type="entry name" value="AAA"/>
    <property type="match status" value="2"/>
</dbReference>
<protein>
    <submittedName>
        <fullName evidence="12">2-alkenal reductase</fullName>
        <ecNumber evidence="12">1.3.1.74</ecNumber>
    </submittedName>
</protein>
<evidence type="ECO:0000256" key="2">
    <source>
        <dbReference type="ARBA" id="ARBA00022448"/>
    </source>
</evidence>
<dbReference type="AlphaFoldDB" id="A0A0F4YFJ7"/>
<keyword evidence="7 9" id="KW-0472">Membrane</keyword>
<dbReference type="InterPro" id="IPR017871">
    <property type="entry name" value="ABC_transporter-like_CS"/>
</dbReference>
<dbReference type="EC" id="1.3.1.74" evidence="12"/>
<feature type="domain" description="ABC transmembrane type-1" evidence="11">
    <location>
        <begin position="43"/>
        <end position="386"/>
    </location>
</feature>
<dbReference type="GeneID" id="25321609"/>
<evidence type="ECO:0000256" key="1">
    <source>
        <dbReference type="ARBA" id="ARBA00004141"/>
    </source>
</evidence>
<gene>
    <name evidence="12" type="ORF">T310_9677</name>
</gene>
<dbReference type="InterPro" id="IPR003593">
    <property type="entry name" value="AAA+_ATPase"/>
</dbReference>
<comment type="caution">
    <text evidence="12">The sequence shown here is derived from an EMBL/GenBank/DDBJ whole genome shotgun (WGS) entry which is preliminary data.</text>
</comment>
<feature type="region of interest" description="Disordered" evidence="8">
    <location>
        <begin position="431"/>
        <end position="488"/>
    </location>
</feature>
<name>A0A0F4YFJ7_RASE3</name>
<dbReference type="Proteomes" id="UP000053958">
    <property type="component" value="Unassembled WGS sequence"/>
</dbReference>
<organism evidence="12 13">
    <name type="scientific">Rasamsonia emersonii (strain ATCC 16479 / CBS 393.64 / IMI 116815)</name>
    <dbReference type="NCBI Taxonomy" id="1408163"/>
    <lineage>
        <taxon>Eukaryota</taxon>
        <taxon>Fungi</taxon>
        <taxon>Dikarya</taxon>
        <taxon>Ascomycota</taxon>
        <taxon>Pezizomycotina</taxon>
        <taxon>Eurotiomycetes</taxon>
        <taxon>Eurotiomycetidae</taxon>
        <taxon>Eurotiales</taxon>
        <taxon>Trichocomaceae</taxon>
        <taxon>Rasamsonia</taxon>
    </lineage>
</organism>